<keyword evidence="6 9" id="KW-0822">Tryptophan biosynthesis</keyword>
<feature type="domain" description="N-(5'phosphoribosyl) anthranilate isomerase (PRAI)" evidence="10">
    <location>
        <begin position="4"/>
        <end position="193"/>
    </location>
</feature>
<dbReference type="AlphaFoldDB" id="A0A076F7K4"/>
<evidence type="ECO:0000256" key="5">
    <source>
        <dbReference type="ARBA" id="ARBA00022605"/>
    </source>
</evidence>
<gene>
    <name evidence="9 11" type="primary">trpF</name>
    <name evidence="11" type="ORF">CIG1485E_0366</name>
</gene>
<protein>
    <recommendedName>
        <fullName evidence="4 9">N-(5'-phosphoribosyl)anthranilate isomerase</fullName>
        <shortName evidence="9">PRAI</shortName>
        <ecNumber evidence="3 9">5.3.1.24</ecNumber>
    </recommendedName>
</protein>
<evidence type="ECO:0000256" key="7">
    <source>
        <dbReference type="ARBA" id="ARBA00023141"/>
    </source>
</evidence>
<dbReference type="KEGG" id="caj:CIG1485E_0366"/>
<dbReference type="InterPro" id="IPR001240">
    <property type="entry name" value="PRAI_dom"/>
</dbReference>
<dbReference type="InterPro" id="IPR044643">
    <property type="entry name" value="TrpF_fam"/>
</dbReference>
<dbReference type="STRING" id="1244531.CIG2463D_0371"/>
<evidence type="ECO:0000259" key="10">
    <source>
        <dbReference type="Pfam" id="PF00697"/>
    </source>
</evidence>
<organism evidence="11 12">
    <name type="scientific">Campylobacter iguaniorum</name>
    <dbReference type="NCBI Taxonomy" id="1244531"/>
    <lineage>
        <taxon>Bacteria</taxon>
        <taxon>Pseudomonadati</taxon>
        <taxon>Campylobacterota</taxon>
        <taxon>Epsilonproteobacteria</taxon>
        <taxon>Campylobacterales</taxon>
        <taxon>Campylobacteraceae</taxon>
        <taxon>Campylobacter</taxon>
    </lineage>
</organism>
<evidence type="ECO:0000256" key="8">
    <source>
        <dbReference type="ARBA" id="ARBA00023235"/>
    </source>
</evidence>
<dbReference type="GO" id="GO:0004640">
    <property type="term" value="F:phosphoribosylanthranilate isomerase activity"/>
    <property type="evidence" value="ECO:0007669"/>
    <property type="project" value="UniProtKB-UniRule"/>
</dbReference>
<dbReference type="SUPFAM" id="SSF51366">
    <property type="entry name" value="Ribulose-phoshate binding barrel"/>
    <property type="match status" value="1"/>
</dbReference>
<dbReference type="Pfam" id="PF00697">
    <property type="entry name" value="PRAI"/>
    <property type="match status" value="1"/>
</dbReference>
<name>A0A076F7K4_9BACT</name>
<dbReference type="eggNOG" id="COG0135">
    <property type="taxonomic scope" value="Bacteria"/>
</dbReference>
<proteinExistence type="inferred from homology"/>
<dbReference type="OrthoDB" id="9796196at2"/>
<evidence type="ECO:0000313" key="11">
    <source>
        <dbReference type="EMBL" id="AII14235.1"/>
    </source>
</evidence>
<dbReference type="PANTHER" id="PTHR42894">
    <property type="entry name" value="N-(5'-PHOSPHORIBOSYL)ANTHRANILATE ISOMERASE"/>
    <property type="match status" value="1"/>
</dbReference>
<dbReference type="HOGENOM" id="CLU_076364_3_0_7"/>
<sequence length="198" mass="21801">MQLKICGIKNEIEALDVISCDFDGKKVDYIGVIFAKSKRAVSKEVAKNIVNLAHNFGIKVVGVFADMSSTLVKEIASFCDLDVVQIYERVDDKGYFGCEVWQVFSVGDELPNLSGSYDLALFDTKGVLKGGNGVKFDWSLLESLDIKFGLAGGIGLENVKDAIKFKPYLLDINSKVEDENGIKDTKKINEILKIIYGS</sequence>
<dbReference type="HAMAP" id="MF_00135">
    <property type="entry name" value="PRAI"/>
    <property type="match status" value="1"/>
</dbReference>
<comment type="similarity">
    <text evidence="9">Belongs to the TrpF family.</text>
</comment>
<dbReference type="GO" id="GO:0000162">
    <property type="term" value="P:L-tryptophan biosynthetic process"/>
    <property type="evidence" value="ECO:0007669"/>
    <property type="project" value="UniProtKB-UniRule"/>
</dbReference>
<keyword evidence="12" id="KW-1185">Reference proteome</keyword>
<dbReference type="PANTHER" id="PTHR42894:SF1">
    <property type="entry name" value="N-(5'-PHOSPHORIBOSYL)ANTHRANILATE ISOMERASE"/>
    <property type="match status" value="1"/>
</dbReference>
<evidence type="ECO:0000256" key="4">
    <source>
        <dbReference type="ARBA" id="ARBA00022272"/>
    </source>
</evidence>
<dbReference type="CDD" id="cd00405">
    <property type="entry name" value="PRAI"/>
    <property type="match status" value="1"/>
</dbReference>
<dbReference type="EMBL" id="CP009043">
    <property type="protein sequence ID" value="AII14235.1"/>
    <property type="molecule type" value="Genomic_DNA"/>
</dbReference>
<evidence type="ECO:0000313" key="12">
    <source>
        <dbReference type="Proteomes" id="UP000028486"/>
    </source>
</evidence>
<accession>A0A076F7K4</accession>
<dbReference type="InterPro" id="IPR013785">
    <property type="entry name" value="Aldolase_TIM"/>
</dbReference>
<dbReference type="EC" id="5.3.1.24" evidence="3 9"/>
<evidence type="ECO:0000256" key="1">
    <source>
        <dbReference type="ARBA" id="ARBA00001164"/>
    </source>
</evidence>
<keyword evidence="5 9" id="KW-0028">Amino-acid biosynthesis</keyword>
<keyword evidence="7 9" id="KW-0057">Aromatic amino acid biosynthesis</keyword>
<evidence type="ECO:0000256" key="3">
    <source>
        <dbReference type="ARBA" id="ARBA00012572"/>
    </source>
</evidence>
<evidence type="ECO:0000256" key="6">
    <source>
        <dbReference type="ARBA" id="ARBA00022822"/>
    </source>
</evidence>
<comment type="catalytic activity">
    <reaction evidence="1 9">
        <text>N-(5-phospho-beta-D-ribosyl)anthranilate = 1-(2-carboxyphenylamino)-1-deoxy-D-ribulose 5-phosphate</text>
        <dbReference type="Rhea" id="RHEA:21540"/>
        <dbReference type="ChEBI" id="CHEBI:18277"/>
        <dbReference type="ChEBI" id="CHEBI:58613"/>
        <dbReference type="EC" id="5.3.1.24"/>
    </reaction>
</comment>
<comment type="pathway">
    <text evidence="2 9">Amino-acid biosynthesis; L-tryptophan biosynthesis; L-tryptophan from chorismate: step 3/5.</text>
</comment>
<evidence type="ECO:0000256" key="2">
    <source>
        <dbReference type="ARBA" id="ARBA00004664"/>
    </source>
</evidence>
<dbReference type="InterPro" id="IPR011060">
    <property type="entry name" value="RibuloseP-bd_barrel"/>
</dbReference>
<dbReference type="UniPathway" id="UPA00035">
    <property type="reaction ID" value="UER00042"/>
</dbReference>
<keyword evidence="8 9" id="KW-0413">Isomerase</keyword>
<reference evidence="12" key="1">
    <citation type="journal article" date="2014" name="Genome Announc.">
        <title>Complete Genome Sequence of Campylobacter iguaniorum Strain 1485ET, Isolated from a Bearded Dragon (Pogona vitticeps).</title>
        <authorList>
            <person name="Gilbert M.J."/>
            <person name="Miller W.G."/>
            <person name="Yee E."/>
            <person name="Kik M."/>
            <person name="Wagenaar J.A."/>
            <person name="Duim B."/>
        </authorList>
    </citation>
    <scope>NUCLEOTIDE SEQUENCE [LARGE SCALE GENOMIC DNA]</scope>
    <source>
        <strain evidence="12">1485E</strain>
    </source>
</reference>
<dbReference type="Proteomes" id="UP000028486">
    <property type="component" value="Chromosome"/>
</dbReference>
<evidence type="ECO:0000256" key="9">
    <source>
        <dbReference type="HAMAP-Rule" id="MF_00135"/>
    </source>
</evidence>
<dbReference type="RefSeq" id="WP_038453089.1">
    <property type="nucleotide sequence ID" value="NZ_CP009043.1"/>
</dbReference>
<dbReference type="Gene3D" id="3.20.20.70">
    <property type="entry name" value="Aldolase class I"/>
    <property type="match status" value="1"/>
</dbReference>